<evidence type="ECO:0000256" key="4">
    <source>
        <dbReference type="ARBA" id="ARBA00022519"/>
    </source>
</evidence>
<evidence type="ECO:0000259" key="10">
    <source>
        <dbReference type="Pfam" id="PF06750"/>
    </source>
</evidence>
<evidence type="ECO:0000256" key="7">
    <source>
        <dbReference type="ARBA" id="ARBA00023136"/>
    </source>
</evidence>
<feature type="transmembrane region" description="Helical" evidence="8">
    <location>
        <begin position="222"/>
        <end position="244"/>
    </location>
</feature>
<dbReference type="GO" id="GO:0006465">
    <property type="term" value="P:signal peptide processing"/>
    <property type="evidence" value="ECO:0007669"/>
    <property type="project" value="TreeGrafter"/>
</dbReference>
<dbReference type="PANTHER" id="PTHR30487">
    <property type="entry name" value="TYPE 4 PREPILIN-LIKE PROTEINS LEADER PEPTIDE-PROCESSING ENZYME"/>
    <property type="match status" value="1"/>
</dbReference>
<sequence>MLNYLKHFELLFFILGLIVGSFLNVCIYRLPRNISIIRPSSSCPVCNTAIKPWDNIPILSYIFLKGKCRKCGERISIRYPMVELLNGILYWSVFDFFGLGWHLPFVLFFSSAMVVITFIDLDFQIIPDVITLPGIVIGIISASFLLPDPFSLQHLYPHKFQDFLGTPPSAFSLSVVGFRNSVAGLFLGGGLFYLIATLSRGGMGGGDIKLMAMVGAFMGWRAVFLTTFIGSLLGSLVGIFLMVFKGKGRKTKIPFGPFLSFGSIITLFFGGEILKWYFNA</sequence>
<dbReference type="PANTHER" id="PTHR30487:SF0">
    <property type="entry name" value="PREPILIN LEADER PEPTIDASE_N-METHYLTRANSFERASE-RELATED"/>
    <property type="match status" value="1"/>
</dbReference>
<feature type="transmembrane region" description="Helical" evidence="8">
    <location>
        <begin position="182"/>
        <end position="202"/>
    </location>
</feature>
<keyword evidence="6 8" id="KW-1133">Transmembrane helix</keyword>
<feature type="domain" description="Prepilin type IV endopeptidase peptidase" evidence="9">
    <location>
        <begin position="107"/>
        <end position="239"/>
    </location>
</feature>
<evidence type="ECO:0000256" key="6">
    <source>
        <dbReference type="ARBA" id="ARBA00022989"/>
    </source>
</evidence>
<organism evidence="11">
    <name type="scientific">hot springs metagenome</name>
    <dbReference type="NCBI Taxonomy" id="433727"/>
    <lineage>
        <taxon>unclassified sequences</taxon>
        <taxon>metagenomes</taxon>
        <taxon>ecological metagenomes</taxon>
    </lineage>
</organism>
<keyword evidence="7 8" id="KW-0472">Membrane</keyword>
<feature type="transmembrane region" description="Helical" evidence="8">
    <location>
        <begin position="12"/>
        <end position="30"/>
    </location>
</feature>
<evidence type="ECO:0000313" key="11">
    <source>
        <dbReference type="EMBL" id="GER93983.1"/>
    </source>
</evidence>
<evidence type="ECO:0000256" key="2">
    <source>
        <dbReference type="ARBA" id="ARBA00005801"/>
    </source>
</evidence>
<reference evidence="11" key="1">
    <citation type="submission" date="2019-10" db="EMBL/GenBank/DDBJ databases">
        <title>Metagenomic sequencing of thiosulfate-disproportionating enrichment culture.</title>
        <authorList>
            <person name="Umezawa K."/>
            <person name="Kojima H."/>
            <person name="Fukui M."/>
        </authorList>
    </citation>
    <scope>NUCLEOTIDE SEQUENCE</scope>
    <source>
        <strain evidence="11">45J</strain>
    </source>
</reference>
<dbReference type="GO" id="GO:0004190">
    <property type="term" value="F:aspartic-type endopeptidase activity"/>
    <property type="evidence" value="ECO:0007669"/>
    <property type="project" value="InterPro"/>
</dbReference>
<proteinExistence type="inferred from homology"/>
<dbReference type="InterPro" id="IPR000045">
    <property type="entry name" value="Prepilin_IV_endopep_pep"/>
</dbReference>
<evidence type="ECO:0000256" key="3">
    <source>
        <dbReference type="ARBA" id="ARBA00022475"/>
    </source>
</evidence>
<name>A0A5J4L2S9_9ZZZZ</name>
<evidence type="ECO:0000256" key="5">
    <source>
        <dbReference type="ARBA" id="ARBA00022692"/>
    </source>
</evidence>
<comment type="subcellular location">
    <subcellularLocation>
        <location evidence="1">Cell inner membrane</location>
        <topology evidence="1">Multi-pass membrane protein</topology>
    </subcellularLocation>
</comment>
<feature type="transmembrane region" description="Helical" evidence="8">
    <location>
        <begin position="88"/>
        <end position="119"/>
    </location>
</feature>
<evidence type="ECO:0000259" key="9">
    <source>
        <dbReference type="Pfam" id="PF01478"/>
    </source>
</evidence>
<dbReference type="InterPro" id="IPR050882">
    <property type="entry name" value="Prepilin_peptidase/N-MTase"/>
</dbReference>
<comment type="caution">
    <text evidence="11">The sequence shown here is derived from an EMBL/GenBank/DDBJ whole genome shotgun (WGS) entry which is preliminary data.</text>
</comment>
<dbReference type="GO" id="GO:0005886">
    <property type="term" value="C:plasma membrane"/>
    <property type="evidence" value="ECO:0007669"/>
    <property type="project" value="UniProtKB-SubCell"/>
</dbReference>
<feature type="transmembrane region" description="Helical" evidence="8">
    <location>
        <begin position="125"/>
        <end position="146"/>
    </location>
</feature>
<comment type="similarity">
    <text evidence="2">Belongs to the peptidase A24 family.</text>
</comment>
<dbReference type="EMBL" id="BLAB01000001">
    <property type="protein sequence ID" value="GER93983.1"/>
    <property type="molecule type" value="Genomic_DNA"/>
</dbReference>
<evidence type="ECO:0000256" key="1">
    <source>
        <dbReference type="ARBA" id="ARBA00004429"/>
    </source>
</evidence>
<keyword evidence="3" id="KW-1003">Cell membrane</keyword>
<accession>A0A5J4L2S9</accession>
<dbReference type="Gene3D" id="1.20.120.1220">
    <property type="match status" value="1"/>
</dbReference>
<dbReference type="Pfam" id="PF01478">
    <property type="entry name" value="Peptidase_A24"/>
    <property type="match status" value="1"/>
</dbReference>
<feature type="domain" description="Prepilin peptidase A24 N-terminal" evidence="10">
    <location>
        <begin position="14"/>
        <end position="94"/>
    </location>
</feature>
<dbReference type="InterPro" id="IPR010627">
    <property type="entry name" value="Prepilin_pept_A24_N"/>
</dbReference>
<keyword evidence="4" id="KW-0997">Cell inner membrane</keyword>
<gene>
    <name evidence="11" type="ORF">A45J_1741</name>
</gene>
<feature type="transmembrane region" description="Helical" evidence="8">
    <location>
        <begin position="256"/>
        <end position="278"/>
    </location>
</feature>
<keyword evidence="5 8" id="KW-0812">Transmembrane</keyword>
<dbReference type="InterPro" id="IPR014032">
    <property type="entry name" value="Peptidase_A24A_bac"/>
</dbReference>
<dbReference type="PRINTS" id="PR00864">
    <property type="entry name" value="PREPILNPTASE"/>
</dbReference>
<dbReference type="Pfam" id="PF06750">
    <property type="entry name" value="A24_N_bact"/>
    <property type="match status" value="1"/>
</dbReference>
<protein>
    <submittedName>
        <fullName evidence="11">Prepilin peptidase</fullName>
    </submittedName>
</protein>
<evidence type="ECO:0000256" key="8">
    <source>
        <dbReference type="SAM" id="Phobius"/>
    </source>
</evidence>
<dbReference type="AlphaFoldDB" id="A0A5J4L2S9"/>